<dbReference type="InterPro" id="IPR036097">
    <property type="entry name" value="HisK_dim/P_sf"/>
</dbReference>
<dbReference type="Pfam" id="PF08447">
    <property type="entry name" value="PAS_3"/>
    <property type="match status" value="1"/>
</dbReference>
<dbReference type="InterPro" id="IPR013655">
    <property type="entry name" value="PAS_fold_3"/>
</dbReference>
<dbReference type="Pfam" id="PF00989">
    <property type="entry name" value="PAS"/>
    <property type="match status" value="1"/>
</dbReference>
<dbReference type="SUPFAM" id="SSF55785">
    <property type="entry name" value="PYP-like sensor domain (PAS domain)"/>
    <property type="match status" value="5"/>
</dbReference>
<evidence type="ECO:0000256" key="1">
    <source>
        <dbReference type="ARBA" id="ARBA00000085"/>
    </source>
</evidence>
<dbReference type="InterPro" id="IPR036890">
    <property type="entry name" value="HATPase_C_sf"/>
</dbReference>
<feature type="domain" description="Histidine kinase" evidence="7">
    <location>
        <begin position="712"/>
        <end position="927"/>
    </location>
</feature>
<protein>
    <recommendedName>
        <fullName evidence="2">histidine kinase</fullName>
        <ecNumber evidence="2">2.7.13.3</ecNumber>
    </recommendedName>
</protein>
<dbReference type="PANTHER" id="PTHR43304:SF1">
    <property type="entry name" value="PAC DOMAIN-CONTAINING PROTEIN"/>
    <property type="match status" value="1"/>
</dbReference>
<evidence type="ECO:0000256" key="3">
    <source>
        <dbReference type="ARBA" id="ARBA00022553"/>
    </source>
</evidence>
<evidence type="ECO:0000259" key="8">
    <source>
        <dbReference type="PROSITE" id="PS50112"/>
    </source>
</evidence>
<gene>
    <name evidence="10" type="primary">fixL_7</name>
    <name evidence="10" type="ORF">Mal52_59310</name>
</gene>
<name>A0A517ZY41_9PLAN</name>
<dbReference type="PROSITE" id="PS50112">
    <property type="entry name" value="PAS"/>
    <property type="match status" value="4"/>
</dbReference>
<dbReference type="KEGG" id="sdyn:Mal52_59310"/>
<dbReference type="SMART" id="SM00388">
    <property type="entry name" value="HisKA"/>
    <property type="match status" value="1"/>
</dbReference>
<dbReference type="EC" id="2.7.13.3" evidence="2"/>
<dbReference type="PRINTS" id="PR00344">
    <property type="entry name" value="BCTRLSENSOR"/>
</dbReference>
<dbReference type="Gene3D" id="3.30.565.10">
    <property type="entry name" value="Histidine kinase-like ATPase, C-terminal domain"/>
    <property type="match status" value="1"/>
</dbReference>
<dbReference type="NCBIfam" id="TIGR00229">
    <property type="entry name" value="sensory_box"/>
    <property type="match status" value="5"/>
</dbReference>
<dbReference type="GO" id="GO:0006355">
    <property type="term" value="P:regulation of DNA-templated transcription"/>
    <property type="evidence" value="ECO:0007669"/>
    <property type="project" value="InterPro"/>
</dbReference>
<dbReference type="Gene3D" id="2.10.70.100">
    <property type="match status" value="1"/>
</dbReference>
<organism evidence="10 11">
    <name type="scientific">Symmachiella dynata</name>
    <dbReference type="NCBI Taxonomy" id="2527995"/>
    <lineage>
        <taxon>Bacteria</taxon>
        <taxon>Pseudomonadati</taxon>
        <taxon>Planctomycetota</taxon>
        <taxon>Planctomycetia</taxon>
        <taxon>Planctomycetales</taxon>
        <taxon>Planctomycetaceae</taxon>
        <taxon>Symmachiella</taxon>
    </lineage>
</organism>
<dbReference type="Pfam" id="PF00512">
    <property type="entry name" value="HisKA"/>
    <property type="match status" value="1"/>
</dbReference>
<proteinExistence type="predicted"/>
<dbReference type="GO" id="GO:0000155">
    <property type="term" value="F:phosphorelay sensor kinase activity"/>
    <property type="evidence" value="ECO:0007669"/>
    <property type="project" value="InterPro"/>
</dbReference>
<dbReference type="SMART" id="SM00387">
    <property type="entry name" value="HATPase_c"/>
    <property type="match status" value="1"/>
</dbReference>
<dbReference type="Pfam" id="PF13426">
    <property type="entry name" value="PAS_9"/>
    <property type="match status" value="1"/>
</dbReference>
<evidence type="ECO:0000313" key="11">
    <source>
        <dbReference type="Proteomes" id="UP000319383"/>
    </source>
</evidence>
<dbReference type="RefSeq" id="WP_145380226.1">
    <property type="nucleotide sequence ID" value="NZ_CP036276.1"/>
</dbReference>
<dbReference type="InterPro" id="IPR035965">
    <property type="entry name" value="PAS-like_dom_sf"/>
</dbReference>
<evidence type="ECO:0000256" key="4">
    <source>
        <dbReference type="ARBA" id="ARBA00022679"/>
    </source>
</evidence>
<feature type="domain" description="PAS" evidence="8">
    <location>
        <begin position="168"/>
        <end position="236"/>
    </location>
</feature>
<evidence type="ECO:0000256" key="5">
    <source>
        <dbReference type="ARBA" id="ARBA00022777"/>
    </source>
</evidence>
<feature type="domain" description="PAC" evidence="9">
    <location>
        <begin position="640"/>
        <end position="692"/>
    </location>
</feature>
<feature type="domain" description="PAC" evidence="9">
    <location>
        <begin position="365"/>
        <end position="417"/>
    </location>
</feature>
<dbReference type="Gene3D" id="3.30.450.20">
    <property type="entry name" value="PAS domain"/>
    <property type="match status" value="5"/>
</dbReference>
<dbReference type="Pfam" id="PF02518">
    <property type="entry name" value="HATPase_c"/>
    <property type="match status" value="1"/>
</dbReference>
<evidence type="ECO:0000259" key="7">
    <source>
        <dbReference type="PROSITE" id="PS50109"/>
    </source>
</evidence>
<dbReference type="InterPro" id="IPR005467">
    <property type="entry name" value="His_kinase_dom"/>
</dbReference>
<keyword evidence="11" id="KW-1185">Reference proteome</keyword>
<keyword evidence="4 10" id="KW-0808">Transferase</keyword>
<accession>A0A517ZY41</accession>
<keyword evidence="5" id="KW-0418">Kinase</keyword>
<dbReference type="InterPro" id="IPR001610">
    <property type="entry name" value="PAC"/>
</dbReference>
<keyword evidence="3" id="KW-0597">Phosphoprotein</keyword>
<dbReference type="InterPro" id="IPR013767">
    <property type="entry name" value="PAS_fold"/>
</dbReference>
<dbReference type="PROSITE" id="PS50113">
    <property type="entry name" value="PAC"/>
    <property type="match status" value="4"/>
</dbReference>
<dbReference type="InterPro" id="IPR000014">
    <property type="entry name" value="PAS"/>
</dbReference>
<evidence type="ECO:0000259" key="9">
    <source>
        <dbReference type="PROSITE" id="PS50113"/>
    </source>
</evidence>
<dbReference type="InterPro" id="IPR052162">
    <property type="entry name" value="Sensor_kinase/Photoreceptor"/>
</dbReference>
<comment type="catalytic activity">
    <reaction evidence="1">
        <text>ATP + protein L-histidine = ADP + protein N-phospho-L-histidine.</text>
        <dbReference type="EC" id="2.7.13.3"/>
    </reaction>
</comment>
<evidence type="ECO:0000313" key="10">
    <source>
        <dbReference type="EMBL" id="QDU47401.1"/>
    </source>
</evidence>
<evidence type="ECO:0000256" key="6">
    <source>
        <dbReference type="SAM" id="Coils"/>
    </source>
</evidence>
<dbReference type="Gene3D" id="1.10.287.130">
    <property type="match status" value="1"/>
</dbReference>
<dbReference type="SUPFAM" id="SSF47384">
    <property type="entry name" value="Homodimeric domain of signal transducing histidine kinase"/>
    <property type="match status" value="1"/>
</dbReference>
<dbReference type="SMART" id="SM00091">
    <property type="entry name" value="PAS"/>
    <property type="match status" value="5"/>
</dbReference>
<feature type="domain" description="PAS" evidence="8">
    <location>
        <begin position="39"/>
        <end position="109"/>
    </location>
</feature>
<feature type="domain" description="PAC" evidence="9">
    <location>
        <begin position="493"/>
        <end position="546"/>
    </location>
</feature>
<sequence>MSQAFETGADATAELRARIEELEKETAQLKQSRDAIAEREQRYESIVNNQTEIICRIDESLSLTFVNRMFCEYFNESEEQLLGRDYVVFLEPALRDRARAKMKSLFQKPEVTSHVCEVVRTEGQSGWQHGFVTPVMNADDSVYELQVVARVRSSREQAEYEIKNTEIVNGQLAKIMKDGLIVVDPQGIVRSVNEQLCQIGGTKMDEVIGRSMWDIVGAENHEILAEQFAKRSIGGASQYEMTWTSGTGRHVSAIFSPTPLFDAQGRFDGSLSVVTDITARRETEIQLRESERLLAASQKIARVGSFEWKRGEKTVTWSAELYRMHGRSPETFVPTKESFLETVHPDDRVAVRDRLRQIFRGVPSTPHEYRIIRADGEVRWLESTRWLLKDDKGKARGMIGTSRDITSQKRAKMILEERESILRSFYESGLMLMGVVELDGDDIRWISENEATAQHLGTTPEAMRNKTAREIGISPAESALWVSKYQEAEQTGETVRFEYMRPDDPSQRWLSGTVKMIGKSPEKRPRFSYIYDDITDRKRVEAKIQAAHDALEQRVQERTAELVDANRQLRFHAQLLDSVRESVVATDLDGRIVYWGKGAENLYGYQSDEVVGKPITQVARSDGSQGELRRMAQVREMGSWHGEFRQHRTDDTKFWAETVISLVNDPNGNPTGFIAIDRDITVRRRAEERTRQLHADLAHVLRLGTMGEMASGLAHEINQPLGTIANNAHAVARSLRNGTLPNDEVLEIIEEIAAEAMRAGEILHSLHRFASKAEPNRTAVDLRDLVHEVTRLFDSDIRRHGIVLRLDLEENLPEVYVERIQIQQVVVNLVRNAFDALLEDRRSEREVIVRARAVETGVLVSIADNGKNLSPDLYAKIFSPYFTTKKNGMGMGLSICRSIVGSHGSQLRASPNVDCGLTFTFTLPYNATESAPDKSGV</sequence>
<dbReference type="InterPro" id="IPR000700">
    <property type="entry name" value="PAS-assoc_C"/>
</dbReference>
<dbReference type="PROSITE" id="PS50109">
    <property type="entry name" value="HIS_KIN"/>
    <property type="match status" value="1"/>
</dbReference>
<dbReference type="InterPro" id="IPR013656">
    <property type="entry name" value="PAS_4"/>
</dbReference>
<dbReference type="InterPro" id="IPR003594">
    <property type="entry name" value="HATPase_dom"/>
</dbReference>
<dbReference type="Pfam" id="PF08448">
    <property type="entry name" value="PAS_4"/>
    <property type="match status" value="1"/>
</dbReference>
<dbReference type="InterPro" id="IPR003661">
    <property type="entry name" value="HisK_dim/P_dom"/>
</dbReference>
<dbReference type="Proteomes" id="UP000319383">
    <property type="component" value="Chromosome"/>
</dbReference>
<feature type="domain" description="PAS" evidence="8">
    <location>
        <begin position="311"/>
        <end position="362"/>
    </location>
</feature>
<dbReference type="EMBL" id="CP036276">
    <property type="protein sequence ID" value="QDU47401.1"/>
    <property type="molecule type" value="Genomic_DNA"/>
</dbReference>
<dbReference type="SUPFAM" id="SSF55874">
    <property type="entry name" value="ATPase domain of HSP90 chaperone/DNA topoisomerase II/histidine kinase"/>
    <property type="match status" value="1"/>
</dbReference>
<feature type="domain" description="PAC" evidence="9">
    <location>
        <begin position="237"/>
        <end position="289"/>
    </location>
</feature>
<dbReference type="PANTHER" id="PTHR43304">
    <property type="entry name" value="PHYTOCHROME-LIKE PROTEIN CPH1"/>
    <property type="match status" value="1"/>
</dbReference>
<feature type="coiled-coil region" evidence="6">
    <location>
        <begin position="5"/>
        <end position="42"/>
    </location>
</feature>
<dbReference type="SMART" id="SM00086">
    <property type="entry name" value="PAC"/>
    <property type="match status" value="4"/>
</dbReference>
<keyword evidence="6" id="KW-0175">Coiled coil</keyword>
<dbReference type="AlphaFoldDB" id="A0A517ZY41"/>
<reference evidence="10 11" key="1">
    <citation type="submission" date="2019-02" db="EMBL/GenBank/DDBJ databases">
        <title>Deep-cultivation of Planctomycetes and their phenomic and genomic characterization uncovers novel biology.</title>
        <authorList>
            <person name="Wiegand S."/>
            <person name="Jogler M."/>
            <person name="Boedeker C."/>
            <person name="Pinto D."/>
            <person name="Vollmers J."/>
            <person name="Rivas-Marin E."/>
            <person name="Kohn T."/>
            <person name="Peeters S.H."/>
            <person name="Heuer A."/>
            <person name="Rast P."/>
            <person name="Oberbeckmann S."/>
            <person name="Bunk B."/>
            <person name="Jeske O."/>
            <person name="Meyerdierks A."/>
            <person name="Storesund J.E."/>
            <person name="Kallscheuer N."/>
            <person name="Luecker S."/>
            <person name="Lage O.M."/>
            <person name="Pohl T."/>
            <person name="Merkel B.J."/>
            <person name="Hornburger P."/>
            <person name="Mueller R.-W."/>
            <person name="Bruemmer F."/>
            <person name="Labrenz M."/>
            <person name="Spormann A.M."/>
            <person name="Op den Camp H."/>
            <person name="Overmann J."/>
            <person name="Amann R."/>
            <person name="Jetten M.S.M."/>
            <person name="Mascher T."/>
            <person name="Medema M.H."/>
            <person name="Devos D.P."/>
            <person name="Kaster A.-K."/>
            <person name="Ovreas L."/>
            <person name="Rohde M."/>
            <person name="Galperin M.Y."/>
            <person name="Jogler C."/>
        </authorList>
    </citation>
    <scope>NUCLEOTIDE SEQUENCE [LARGE SCALE GENOMIC DNA]</scope>
    <source>
        <strain evidence="10 11">Mal52</strain>
    </source>
</reference>
<dbReference type="CDD" id="cd00130">
    <property type="entry name" value="PAS"/>
    <property type="match status" value="5"/>
</dbReference>
<dbReference type="InterPro" id="IPR004358">
    <property type="entry name" value="Sig_transdc_His_kin-like_C"/>
</dbReference>
<feature type="domain" description="PAS" evidence="8">
    <location>
        <begin position="568"/>
        <end position="613"/>
    </location>
</feature>
<evidence type="ECO:0000256" key="2">
    <source>
        <dbReference type="ARBA" id="ARBA00012438"/>
    </source>
</evidence>